<accession>A0A1Y2GRI3</accession>
<keyword evidence="3" id="KW-1185">Reference proteome</keyword>
<evidence type="ECO:0000313" key="2">
    <source>
        <dbReference type="EMBL" id="ORZ15452.1"/>
    </source>
</evidence>
<reference evidence="2 3" key="1">
    <citation type="submission" date="2016-07" db="EMBL/GenBank/DDBJ databases">
        <title>Pervasive Adenine N6-methylation of Active Genes in Fungi.</title>
        <authorList>
            <consortium name="DOE Joint Genome Institute"/>
            <person name="Mondo S.J."/>
            <person name="Dannebaum R.O."/>
            <person name="Kuo R.C."/>
            <person name="Labutti K."/>
            <person name="Haridas S."/>
            <person name="Kuo A."/>
            <person name="Salamov A."/>
            <person name="Ahrendt S.R."/>
            <person name="Lipzen A."/>
            <person name="Sullivan W."/>
            <person name="Andreopoulos W.B."/>
            <person name="Clum A."/>
            <person name="Lindquist E."/>
            <person name="Daum C."/>
            <person name="Ramamoorthy G.K."/>
            <person name="Gryganskyi A."/>
            <person name="Culley D."/>
            <person name="Magnuson J.K."/>
            <person name="James T.Y."/>
            <person name="O'Malley M.A."/>
            <person name="Stajich J.E."/>
            <person name="Spatafora J.W."/>
            <person name="Visel A."/>
            <person name="Grigoriev I.V."/>
        </authorList>
    </citation>
    <scope>NUCLEOTIDE SEQUENCE [LARGE SCALE GENOMIC DNA]</scope>
    <source>
        <strain evidence="2 3">NRRL 3116</strain>
    </source>
</reference>
<dbReference type="InParanoid" id="A0A1Y2GRI3"/>
<dbReference type="PANTHER" id="PTHR10094:SF25">
    <property type="entry name" value="SCP2 STEROL-BINDING DOMAIN-CONTAINING PROTEIN 1"/>
    <property type="match status" value="1"/>
</dbReference>
<dbReference type="FunFam" id="3.30.1050.10:FF:000001">
    <property type="entry name" value="Putative Non-specific lipid-transfer protein"/>
    <property type="match status" value="1"/>
</dbReference>
<dbReference type="EMBL" id="MCFF01000019">
    <property type="protein sequence ID" value="ORZ15452.1"/>
    <property type="molecule type" value="Genomic_DNA"/>
</dbReference>
<dbReference type="InterPro" id="IPR036527">
    <property type="entry name" value="SCP2_sterol-bd_dom_sf"/>
</dbReference>
<sequence>MSTYQSTEIFARLNEALDAFSPSERQDLVKQVNGIFEFHIKKDKSPNAEVKIWHAEVKNKGVINEGPAPSTPDITLFLTDEDMVALAVGDLSGARAFITDRIGLKGPMMMAMKLDVIFRSLGMGPPKGAEGDLGYDGFESSFLILQIYEYLQVLSDEERKAEVARVKGVFLFNVKNSKGDTAVWTMDMKNGIGQMKKGKIEGLKPDIVLEMKDKDFVDLFMGKTNGQKAFMTGKIKVKGAIMLALKLDTMMKDTQEKIGFFGQKQAKL</sequence>
<evidence type="ECO:0000313" key="3">
    <source>
        <dbReference type="Proteomes" id="UP000193648"/>
    </source>
</evidence>
<dbReference type="SUPFAM" id="SSF55718">
    <property type="entry name" value="SCP-like"/>
    <property type="match status" value="2"/>
</dbReference>
<dbReference type="AlphaFoldDB" id="A0A1Y2GRI3"/>
<dbReference type="STRING" id="64571.A0A1Y2GRI3"/>
<dbReference type="OrthoDB" id="10265837at2759"/>
<dbReference type="RefSeq" id="XP_021881200.1">
    <property type="nucleotide sequence ID" value="XM_022024221.1"/>
</dbReference>
<dbReference type="GO" id="GO:0005829">
    <property type="term" value="C:cytosol"/>
    <property type="evidence" value="ECO:0007669"/>
    <property type="project" value="TreeGrafter"/>
</dbReference>
<dbReference type="Proteomes" id="UP000193648">
    <property type="component" value="Unassembled WGS sequence"/>
</dbReference>
<organism evidence="2 3">
    <name type="scientific">Lobosporangium transversale</name>
    <dbReference type="NCBI Taxonomy" id="64571"/>
    <lineage>
        <taxon>Eukaryota</taxon>
        <taxon>Fungi</taxon>
        <taxon>Fungi incertae sedis</taxon>
        <taxon>Mucoromycota</taxon>
        <taxon>Mortierellomycotina</taxon>
        <taxon>Mortierellomycetes</taxon>
        <taxon>Mortierellales</taxon>
        <taxon>Mortierellaceae</taxon>
        <taxon>Lobosporangium</taxon>
    </lineage>
</organism>
<evidence type="ECO:0000259" key="1">
    <source>
        <dbReference type="Pfam" id="PF02036"/>
    </source>
</evidence>
<dbReference type="InterPro" id="IPR003033">
    <property type="entry name" value="SCP2_sterol-bd_dom"/>
</dbReference>
<dbReference type="GeneID" id="33566065"/>
<comment type="caution">
    <text evidence="2">The sequence shown here is derived from an EMBL/GenBank/DDBJ whole genome shotgun (WGS) entry which is preliminary data.</text>
</comment>
<dbReference type="PANTHER" id="PTHR10094">
    <property type="entry name" value="STEROL CARRIER PROTEIN 2 SCP-2 FAMILY PROTEIN"/>
    <property type="match status" value="1"/>
</dbReference>
<dbReference type="Pfam" id="PF02036">
    <property type="entry name" value="SCP2"/>
    <property type="match status" value="2"/>
</dbReference>
<protein>
    <submittedName>
        <fullName evidence="2">SCP2 sterol-binding domain-containing protein</fullName>
    </submittedName>
</protein>
<dbReference type="Gene3D" id="3.30.1050.10">
    <property type="entry name" value="SCP2 sterol-binding domain"/>
    <property type="match status" value="2"/>
</dbReference>
<gene>
    <name evidence="2" type="ORF">BCR41DRAFT_353766</name>
</gene>
<feature type="domain" description="SCP2" evidence="1">
    <location>
        <begin position="151"/>
        <end position="252"/>
    </location>
</feature>
<name>A0A1Y2GRI3_9FUNG</name>
<proteinExistence type="predicted"/>
<feature type="domain" description="SCP2" evidence="1">
    <location>
        <begin position="13"/>
        <end position="118"/>
    </location>
</feature>